<feature type="transmembrane region" description="Helical" evidence="10">
    <location>
        <begin position="102"/>
        <end position="122"/>
    </location>
</feature>
<dbReference type="PANTHER" id="PTHR24243">
    <property type="entry name" value="G-PROTEIN COUPLED RECEPTOR"/>
    <property type="match status" value="1"/>
</dbReference>
<feature type="transmembrane region" description="Helical" evidence="10">
    <location>
        <begin position="185"/>
        <end position="204"/>
    </location>
</feature>
<dbReference type="Gene3D" id="1.20.1070.10">
    <property type="entry name" value="Rhodopsin 7-helix transmembrane proteins"/>
    <property type="match status" value="1"/>
</dbReference>
<dbReference type="GO" id="GO:0005886">
    <property type="term" value="C:plasma membrane"/>
    <property type="evidence" value="ECO:0007669"/>
    <property type="project" value="TreeGrafter"/>
</dbReference>
<comment type="similarity">
    <text evidence="2 9">Belongs to the G-protein coupled receptor 1 family.</text>
</comment>
<keyword evidence="13" id="KW-1185">Reference proteome</keyword>
<dbReference type="STRING" id="6832.A0A553P3L7"/>
<evidence type="ECO:0000313" key="13">
    <source>
        <dbReference type="Proteomes" id="UP000318571"/>
    </source>
</evidence>
<feature type="non-terminal residue" evidence="12">
    <location>
        <position position="297"/>
    </location>
</feature>
<dbReference type="PROSITE" id="PS00237">
    <property type="entry name" value="G_PROTEIN_RECEP_F1_1"/>
    <property type="match status" value="1"/>
</dbReference>
<comment type="caution">
    <text evidence="12">The sequence shown here is derived from an EMBL/GenBank/DDBJ whole genome shotgun (WGS) entry which is preliminary data.</text>
</comment>
<evidence type="ECO:0000256" key="2">
    <source>
        <dbReference type="ARBA" id="ARBA00010663"/>
    </source>
</evidence>
<keyword evidence="7 9" id="KW-0675">Receptor</keyword>
<dbReference type="InterPro" id="IPR000276">
    <property type="entry name" value="GPCR_Rhodpsn"/>
</dbReference>
<dbReference type="AlphaFoldDB" id="A0A553P3L7"/>
<dbReference type="GO" id="GO:0004930">
    <property type="term" value="F:G protein-coupled receptor activity"/>
    <property type="evidence" value="ECO:0007669"/>
    <property type="project" value="UniProtKB-KW"/>
</dbReference>
<sequence length="297" mass="33955">MKESTFIDPLVIQDLETMARNCSGVLFDRIIELNLVNNTDLMIRLYGLCPQNSSNQTISFWEEVAPALIVYTLTFLLGVVGNLLIVVAVFGYKRMKSSTNIFLASLAIADLLFCLICIPVKLAKLFSFSWTLGYFNCKFITYLEIVLAVSSALNLTGMSMERCYAIRYPLKARSVCTNNRAQKSVAFLWILSLILSTPVLFIQVHKKVGLVEIVYWCTRDEEQSFMWPLHEIYVFCVILLIPGVIMSVSYGLVALEMWRCLKERKNLSAHFVDPSLSNNRQENETQILRRNRGDKKF</sequence>
<dbReference type="Pfam" id="PF00001">
    <property type="entry name" value="7tm_1"/>
    <property type="match status" value="1"/>
</dbReference>
<dbReference type="PROSITE" id="PS50262">
    <property type="entry name" value="G_PROTEIN_RECEP_F1_2"/>
    <property type="match status" value="1"/>
</dbReference>
<evidence type="ECO:0000256" key="5">
    <source>
        <dbReference type="ARBA" id="ARBA00023040"/>
    </source>
</evidence>
<dbReference type="InterPro" id="IPR017452">
    <property type="entry name" value="GPCR_Rhodpsn_7TM"/>
</dbReference>
<evidence type="ECO:0000256" key="3">
    <source>
        <dbReference type="ARBA" id="ARBA00022692"/>
    </source>
</evidence>
<feature type="transmembrane region" description="Helical" evidence="10">
    <location>
        <begin position="68"/>
        <end position="90"/>
    </location>
</feature>
<name>A0A553P3L7_TIGCA</name>
<organism evidence="12 13">
    <name type="scientific">Tigriopus californicus</name>
    <name type="common">Marine copepod</name>
    <dbReference type="NCBI Taxonomy" id="6832"/>
    <lineage>
        <taxon>Eukaryota</taxon>
        <taxon>Metazoa</taxon>
        <taxon>Ecdysozoa</taxon>
        <taxon>Arthropoda</taxon>
        <taxon>Crustacea</taxon>
        <taxon>Multicrustacea</taxon>
        <taxon>Hexanauplia</taxon>
        <taxon>Copepoda</taxon>
        <taxon>Harpacticoida</taxon>
        <taxon>Harpacticidae</taxon>
        <taxon>Tigriopus</taxon>
    </lineage>
</organism>
<accession>A0A553P3L7</accession>
<evidence type="ECO:0000259" key="11">
    <source>
        <dbReference type="PROSITE" id="PS50262"/>
    </source>
</evidence>
<protein>
    <recommendedName>
        <fullName evidence="11">G-protein coupled receptors family 1 profile domain-containing protein</fullName>
    </recommendedName>
</protein>
<keyword evidence="6 10" id="KW-0472">Membrane</keyword>
<evidence type="ECO:0000256" key="6">
    <source>
        <dbReference type="ARBA" id="ARBA00023136"/>
    </source>
</evidence>
<dbReference type="Proteomes" id="UP000318571">
    <property type="component" value="Chromosome 7"/>
</dbReference>
<dbReference type="PRINTS" id="PR00237">
    <property type="entry name" value="GPCRRHODOPSN"/>
</dbReference>
<evidence type="ECO:0000256" key="4">
    <source>
        <dbReference type="ARBA" id="ARBA00022989"/>
    </source>
</evidence>
<dbReference type="EMBL" id="VCGU01000008">
    <property type="protein sequence ID" value="TRY72287.1"/>
    <property type="molecule type" value="Genomic_DNA"/>
</dbReference>
<evidence type="ECO:0000256" key="9">
    <source>
        <dbReference type="RuleBase" id="RU000688"/>
    </source>
</evidence>
<comment type="subcellular location">
    <subcellularLocation>
        <location evidence="1">Membrane</location>
        <topology evidence="1">Multi-pass membrane protein</topology>
    </subcellularLocation>
</comment>
<evidence type="ECO:0000256" key="1">
    <source>
        <dbReference type="ARBA" id="ARBA00004141"/>
    </source>
</evidence>
<gene>
    <name evidence="12" type="ORF">TCAL_16178</name>
</gene>
<keyword evidence="8 9" id="KW-0807">Transducer</keyword>
<proteinExistence type="inferred from homology"/>
<keyword evidence="3 9" id="KW-0812">Transmembrane</keyword>
<evidence type="ECO:0000256" key="7">
    <source>
        <dbReference type="ARBA" id="ARBA00023170"/>
    </source>
</evidence>
<evidence type="ECO:0000256" key="8">
    <source>
        <dbReference type="ARBA" id="ARBA00023224"/>
    </source>
</evidence>
<evidence type="ECO:0000313" key="12">
    <source>
        <dbReference type="EMBL" id="TRY72287.1"/>
    </source>
</evidence>
<dbReference type="OMA" id="ETMARNC"/>
<keyword evidence="4 10" id="KW-1133">Transmembrane helix</keyword>
<dbReference type="PANTHER" id="PTHR24243:SF233">
    <property type="entry name" value="THYROTROPIN-RELEASING HORMONE RECEPTOR"/>
    <property type="match status" value="1"/>
</dbReference>
<keyword evidence="5 9" id="KW-0297">G-protein coupled receptor</keyword>
<feature type="transmembrane region" description="Helical" evidence="10">
    <location>
        <begin position="142"/>
        <end position="164"/>
    </location>
</feature>
<feature type="domain" description="G-protein coupled receptors family 1 profile" evidence="11">
    <location>
        <begin position="81"/>
        <end position="297"/>
    </location>
</feature>
<reference evidence="12 13" key="1">
    <citation type="journal article" date="2018" name="Nat. Ecol. Evol.">
        <title>Genomic signatures of mitonuclear coevolution across populations of Tigriopus californicus.</title>
        <authorList>
            <person name="Barreto F.S."/>
            <person name="Watson E.T."/>
            <person name="Lima T.G."/>
            <person name="Willett C.S."/>
            <person name="Edmands S."/>
            <person name="Li W."/>
            <person name="Burton R.S."/>
        </authorList>
    </citation>
    <scope>NUCLEOTIDE SEQUENCE [LARGE SCALE GENOMIC DNA]</scope>
    <source>
        <strain evidence="12 13">San Diego</strain>
    </source>
</reference>
<evidence type="ECO:0000256" key="10">
    <source>
        <dbReference type="SAM" id="Phobius"/>
    </source>
</evidence>
<feature type="transmembrane region" description="Helical" evidence="10">
    <location>
        <begin position="232"/>
        <end position="255"/>
    </location>
</feature>
<dbReference type="SUPFAM" id="SSF81321">
    <property type="entry name" value="Family A G protein-coupled receptor-like"/>
    <property type="match status" value="1"/>
</dbReference>